<evidence type="ECO:0000256" key="1">
    <source>
        <dbReference type="ARBA" id="ARBA00022723"/>
    </source>
</evidence>
<dbReference type="EC" id="1.14.18.1" evidence="5"/>
<dbReference type="PANTHER" id="PTHR11474">
    <property type="entry name" value="TYROSINASE FAMILY MEMBER"/>
    <property type="match status" value="1"/>
</dbReference>
<dbReference type="AlphaFoldDB" id="A0A8B6EDW2"/>
<keyword evidence="1" id="KW-0479">Metal-binding</keyword>
<dbReference type="Gene3D" id="1.10.1280.10">
    <property type="entry name" value="Di-copper center containing domain from catechol oxidase"/>
    <property type="match status" value="1"/>
</dbReference>
<dbReference type="PROSITE" id="PS00497">
    <property type="entry name" value="TYROSINASE_1"/>
    <property type="match status" value="1"/>
</dbReference>
<dbReference type="OrthoDB" id="6132182at2759"/>
<dbReference type="Pfam" id="PF00264">
    <property type="entry name" value="Tyrosinase"/>
    <property type="match status" value="1"/>
</dbReference>
<evidence type="ECO:0000313" key="6">
    <source>
        <dbReference type="Proteomes" id="UP000596742"/>
    </source>
</evidence>
<proteinExistence type="predicted"/>
<protein>
    <submittedName>
        <fullName evidence="5">Tyrosinase</fullName>
        <ecNumber evidence="5">1.14.18.1</ecNumber>
    </submittedName>
</protein>
<comment type="caution">
    <text evidence="5">The sequence shown here is derived from an EMBL/GenBank/DDBJ whole genome shotgun (WGS) entry which is preliminary data.</text>
</comment>
<accession>A0A8B6EDW2</accession>
<evidence type="ECO:0000259" key="3">
    <source>
        <dbReference type="PROSITE" id="PS00497"/>
    </source>
</evidence>
<dbReference type="SMR" id="A0A8B6EDW2"/>
<sequence length="797" mass="89876">MPRLLYECFYNQTRKFDITTKPSYSVFTHCRNYYWTKTAADRYSVNIDPGVFTYVERLENNLFNHRQKRQATQGGPFQRRIRKEIRAMTDTERQAFFNAVVQLKLDTSVRPNIYDAIGGLHSANAVQAAHFGPNFLGWHRYFLYIFEEALRTKDPDVSLPYWDSTKDFNMQLDDPIDSIVWTARFFGNGDGIVDSGPFANWRDPTDAVLQRNIGSPGSLMTPDGIQAVLSQRFHRDITQPTSGANNDLEGHHNNVHAWINGHMGGLTSSAYDPLFFLHHCYIDYVWELFRRQQFQQGLNPQFDYPNTGVDGHWPWSRMVNLGRIRNVDGYHNAFMRIYEYERSPECPDCGDSPYLECDATRQVCVSVSSRAFRTNGPQLPTGNTFGAPVASMMRSNERMAFSNDPLEKTLDVQQKFVPTSIDPRTIEKQVNRVKRAVYNPKLAAAKAEMLHPADNHGVGLSESSISIRTPFGRIKTSMSDITGRSPGFDHLNGGNVFPDPNSSQNRNYFSDVRSPVGGSNIGGMRSNTGQAQHKTVLSTSEMKGLPTIAKRRGKTSSANAFNILVDNDEIVEKSRFIDLPMQNTFAMDGISDVGRWAFTPVRIIHKRPPGSSFDCKIIKNGRVSEGADFYSPSNYLNLQQQLRTGSPASYPKAVRSGSGASKVFVQADGVSYEGKYIDYAIVDERQPISETVTFVAIKHPKLGSSQSYITAYDANGRICQPRCLISGSSPPKYKICSGLISVTESLPKMYGDTYGDAVMNRYSFDSQHCPTNKDDDIFLTFYCDYENTWPWVGYPHL</sequence>
<dbReference type="InterPro" id="IPR002227">
    <property type="entry name" value="Tyrosinase_Cu-bd"/>
</dbReference>
<dbReference type="Proteomes" id="UP000596742">
    <property type="component" value="Unassembled WGS sequence"/>
</dbReference>
<keyword evidence="6" id="KW-1185">Reference proteome</keyword>
<feature type="domain" description="Tyrosinase copper-binding" evidence="3">
    <location>
        <begin position="130"/>
        <end position="147"/>
    </location>
</feature>
<evidence type="ECO:0000259" key="4">
    <source>
        <dbReference type="PROSITE" id="PS00498"/>
    </source>
</evidence>
<organism evidence="5 6">
    <name type="scientific">Mytilus galloprovincialis</name>
    <name type="common">Mediterranean mussel</name>
    <dbReference type="NCBI Taxonomy" id="29158"/>
    <lineage>
        <taxon>Eukaryota</taxon>
        <taxon>Metazoa</taxon>
        <taxon>Spiralia</taxon>
        <taxon>Lophotrochozoa</taxon>
        <taxon>Mollusca</taxon>
        <taxon>Bivalvia</taxon>
        <taxon>Autobranchia</taxon>
        <taxon>Pteriomorphia</taxon>
        <taxon>Mytilida</taxon>
        <taxon>Mytiloidea</taxon>
        <taxon>Mytilidae</taxon>
        <taxon>Mytilinae</taxon>
        <taxon>Mytilus</taxon>
    </lineage>
</organism>
<dbReference type="InterPro" id="IPR050316">
    <property type="entry name" value="Tyrosinase/Hemocyanin"/>
</dbReference>
<keyword evidence="5" id="KW-0560">Oxidoreductase</keyword>
<feature type="domain" description="Tyrosinase copper-binding" evidence="4">
    <location>
        <begin position="272"/>
        <end position="283"/>
    </location>
</feature>
<evidence type="ECO:0000256" key="2">
    <source>
        <dbReference type="ARBA" id="ARBA00023008"/>
    </source>
</evidence>
<keyword evidence="2" id="KW-0186">Copper</keyword>
<dbReference type="InterPro" id="IPR008922">
    <property type="entry name" value="Di-copper_centre_dom_sf"/>
</dbReference>
<dbReference type="EMBL" id="UYJE01004990">
    <property type="protein sequence ID" value="VDI33079.1"/>
    <property type="molecule type" value="Genomic_DNA"/>
</dbReference>
<name>A0A8B6EDW2_MYTGA</name>
<dbReference type="SUPFAM" id="SSF48056">
    <property type="entry name" value="Di-copper centre-containing domain"/>
    <property type="match status" value="1"/>
</dbReference>
<reference evidence="5" key="1">
    <citation type="submission" date="2018-11" db="EMBL/GenBank/DDBJ databases">
        <authorList>
            <person name="Alioto T."/>
            <person name="Alioto T."/>
        </authorList>
    </citation>
    <scope>NUCLEOTIDE SEQUENCE</scope>
</reference>
<dbReference type="GO" id="GO:0046872">
    <property type="term" value="F:metal ion binding"/>
    <property type="evidence" value="ECO:0007669"/>
    <property type="project" value="UniProtKB-KW"/>
</dbReference>
<dbReference type="PANTHER" id="PTHR11474:SF126">
    <property type="entry name" value="TYROSINASE-LIKE PROTEIN TYR-1-RELATED"/>
    <property type="match status" value="1"/>
</dbReference>
<dbReference type="GO" id="GO:0004503">
    <property type="term" value="F:tyrosinase activity"/>
    <property type="evidence" value="ECO:0007669"/>
    <property type="project" value="UniProtKB-EC"/>
</dbReference>
<dbReference type="PROSITE" id="PS00498">
    <property type="entry name" value="TYROSINASE_2"/>
    <property type="match status" value="1"/>
</dbReference>
<gene>
    <name evidence="5" type="ORF">MGAL_10B085361</name>
</gene>
<evidence type="ECO:0000313" key="5">
    <source>
        <dbReference type="EMBL" id="VDI33079.1"/>
    </source>
</evidence>
<dbReference type="PRINTS" id="PR00092">
    <property type="entry name" value="TYROSINASE"/>
</dbReference>